<dbReference type="RefSeq" id="WP_088813465.1">
    <property type="nucleotide sequence ID" value="NZ_FYEX01000002.1"/>
</dbReference>
<protein>
    <submittedName>
        <fullName evidence="2">Competence protein CoiA-like family protein</fullName>
    </submittedName>
</protein>
<dbReference type="OrthoDB" id="4212451at2"/>
<sequence>MKFALVNSQREEAQSQLKGTCLGCGNPVVAKCGEQRIHHWAHKAKIQCDPWWEKETEWHRSWKNQFPEDWQEIVHIADDGEKHVADVKTQDGWIIEFQHSYIAPEERRSRESFYKKLIWVVDGNRRARDKTRFMQVVKQSGPNNLWPQLRVTFAEGAIFRDWIASTVHVIYDFGVDDLWCLFPQSNELWAYILPIPRVEFIERLRSSSLSPFDDVVRKFKLFLDNYKSPRHLVQGL</sequence>
<dbReference type="AlphaFoldDB" id="A0A212U1V0"/>
<dbReference type="EMBL" id="FYEX01000002">
    <property type="protein sequence ID" value="SNC72237.1"/>
    <property type="molecule type" value="Genomic_DNA"/>
</dbReference>
<evidence type="ECO:0000313" key="3">
    <source>
        <dbReference type="Proteomes" id="UP000197215"/>
    </source>
</evidence>
<proteinExistence type="predicted"/>
<feature type="domain" description="Competence protein CoiA-like N-terminal" evidence="1">
    <location>
        <begin position="18"/>
        <end position="49"/>
    </location>
</feature>
<dbReference type="InterPro" id="IPR057253">
    <property type="entry name" value="CoiA-like_N"/>
</dbReference>
<gene>
    <name evidence="2" type="ORF">SAMN06295916_1534</name>
</gene>
<accession>A0A212U1V0</accession>
<evidence type="ECO:0000313" key="2">
    <source>
        <dbReference type="EMBL" id="SNC72237.1"/>
    </source>
</evidence>
<name>A0A212U1V0_9BURK</name>
<keyword evidence="3" id="KW-1185">Reference proteome</keyword>
<dbReference type="Pfam" id="PF25164">
    <property type="entry name" value="CoiA_N"/>
    <property type="match status" value="1"/>
</dbReference>
<evidence type="ECO:0000259" key="1">
    <source>
        <dbReference type="Pfam" id="PF25164"/>
    </source>
</evidence>
<dbReference type="Proteomes" id="UP000197215">
    <property type="component" value="Unassembled WGS sequence"/>
</dbReference>
<organism evidence="2 3">
    <name type="scientific">Polynucleobacter victoriensis</name>
    <dbReference type="NCBI Taxonomy" id="2049319"/>
    <lineage>
        <taxon>Bacteria</taxon>
        <taxon>Pseudomonadati</taxon>
        <taxon>Pseudomonadota</taxon>
        <taxon>Betaproteobacteria</taxon>
        <taxon>Burkholderiales</taxon>
        <taxon>Burkholderiaceae</taxon>
        <taxon>Polynucleobacter</taxon>
    </lineage>
</organism>
<reference evidence="3" key="1">
    <citation type="submission" date="2017-06" db="EMBL/GenBank/DDBJ databases">
        <authorList>
            <person name="Varghese N."/>
            <person name="Submissions S."/>
        </authorList>
    </citation>
    <scope>NUCLEOTIDE SEQUENCE [LARGE SCALE GENOMIC DNA]</scope>
    <source>
        <strain evidence="3">MWH-VicM1</strain>
    </source>
</reference>